<dbReference type="EnsemblMetazoa" id="XM_038018181.1">
    <property type="protein sequence ID" value="XP_037874109.1"/>
    <property type="gene ID" value="LOC110386435"/>
</dbReference>
<keyword evidence="1" id="KW-0175">Coiled coil</keyword>
<feature type="compositionally biased region" description="Basic residues" evidence="2">
    <location>
        <begin position="978"/>
        <end position="990"/>
    </location>
</feature>
<evidence type="ECO:0000256" key="2">
    <source>
        <dbReference type="SAM" id="MobiDB-lite"/>
    </source>
</evidence>
<dbReference type="RefSeq" id="XP_037874109.1">
    <property type="nucleotide sequence ID" value="XM_038018181.2"/>
</dbReference>
<feature type="region of interest" description="Disordered" evidence="2">
    <location>
        <begin position="796"/>
        <end position="849"/>
    </location>
</feature>
<feature type="compositionally biased region" description="Basic and acidic residues" evidence="2">
    <location>
        <begin position="928"/>
        <end position="938"/>
    </location>
</feature>
<dbReference type="Proteomes" id="UP000005204">
    <property type="component" value="Unassembled WGS sequence"/>
</dbReference>
<feature type="region of interest" description="Disordered" evidence="2">
    <location>
        <begin position="402"/>
        <end position="462"/>
    </location>
</feature>
<feature type="compositionally biased region" description="Basic and acidic residues" evidence="2">
    <location>
        <begin position="425"/>
        <end position="435"/>
    </location>
</feature>
<accession>A0A8R2M6Y6</accession>
<proteinExistence type="predicted"/>
<feature type="region of interest" description="Disordered" evidence="2">
    <location>
        <begin position="1483"/>
        <end position="1502"/>
    </location>
</feature>
<dbReference type="GeneID" id="110386435"/>
<feature type="compositionally biased region" description="Polar residues" evidence="2">
    <location>
        <begin position="409"/>
        <end position="424"/>
    </location>
</feature>
<dbReference type="KEGG" id="bmor:110386435"/>
<feature type="region of interest" description="Disordered" evidence="2">
    <location>
        <begin position="1068"/>
        <end position="1109"/>
    </location>
</feature>
<keyword evidence="4" id="KW-1185">Reference proteome</keyword>
<feature type="region of interest" description="Disordered" evidence="2">
    <location>
        <begin position="608"/>
        <end position="638"/>
    </location>
</feature>
<feature type="region of interest" description="Disordered" evidence="2">
    <location>
        <begin position="893"/>
        <end position="941"/>
    </location>
</feature>
<name>A0A8R2M6Y6_BOMMO</name>
<feature type="compositionally biased region" description="Basic and acidic residues" evidence="2">
    <location>
        <begin position="1483"/>
        <end position="1496"/>
    </location>
</feature>
<protein>
    <submittedName>
        <fullName evidence="3">Uncharacterized protein</fullName>
    </submittedName>
</protein>
<feature type="compositionally biased region" description="Basic residues" evidence="2">
    <location>
        <begin position="817"/>
        <end position="831"/>
    </location>
</feature>
<evidence type="ECO:0000313" key="4">
    <source>
        <dbReference type="Proteomes" id="UP000005204"/>
    </source>
</evidence>
<feature type="region of interest" description="Disordered" evidence="2">
    <location>
        <begin position="1320"/>
        <end position="1339"/>
    </location>
</feature>
<feature type="compositionally biased region" description="Basic and acidic residues" evidence="2">
    <location>
        <begin position="530"/>
        <end position="547"/>
    </location>
</feature>
<feature type="region of interest" description="Disordered" evidence="2">
    <location>
        <begin position="1515"/>
        <end position="1555"/>
    </location>
</feature>
<feature type="compositionally biased region" description="Basic and acidic residues" evidence="2">
    <location>
        <begin position="1530"/>
        <end position="1547"/>
    </location>
</feature>
<organism evidence="3 4">
    <name type="scientific">Bombyx mori</name>
    <name type="common">Silk moth</name>
    <dbReference type="NCBI Taxonomy" id="7091"/>
    <lineage>
        <taxon>Eukaryota</taxon>
        <taxon>Metazoa</taxon>
        <taxon>Ecdysozoa</taxon>
        <taxon>Arthropoda</taxon>
        <taxon>Hexapoda</taxon>
        <taxon>Insecta</taxon>
        <taxon>Pterygota</taxon>
        <taxon>Neoptera</taxon>
        <taxon>Endopterygota</taxon>
        <taxon>Lepidoptera</taxon>
        <taxon>Glossata</taxon>
        <taxon>Ditrysia</taxon>
        <taxon>Bombycoidea</taxon>
        <taxon>Bombycidae</taxon>
        <taxon>Bombycinae</taxon>
        <taxon>Bombyx</taxon>
    </lineage>
</organism>
<evidence type="ECO:0000256" key="1">
    <source>
        <dbReference type="SAM" id="Coils"/>
    </source>
</evidence>
<reference evidence="3" key="2">
    <citation type="submission" date="2022-06" db="UniProtKB">
        <authorList>
            <consortium name="EnsemblMetazoa"/>
        </authorList>
    </citation>
    <scope>IDENTIFICATION</scope>
    <source>
        <strain evidence="3">p50T (Dazao)</strain>
    </source>
</reference>
<sequence length="1800" mass="205341">MDTNKLIKNVNNLRDYISVTENANSLKNSKIQFNMSTILALKKIRSFEIEYFNKHDENGFAIVLFQMMINLQPSKTWGVLGKELVNLLQYWLDAVRKHLISHNSHWWTFLKVLLKLLKDIRVKDPSLPNCLVENTAECLLDLSTNSRPDAFQKLEILHCLNIICAESSREIRFALRNKFGNYFIKLASYMSSCGYLPCQFVTLETLLRWLVPRNQPELRATSAAYWFPEGMYSRQAVDIFLERPWMNFFQDARDFLNAHNSTNDLIVSVICQRFCIGEIMLISGTEKQQSWLDINSTGRCLSVLLDPQLLGRFGPIDHKSCETVLITNDAAQTVVLKRDSSKPTISIQMLSPPQVHPSMISVGTSAPTHVELAVSARTDTRKLDHALRSVLADKYQLLLDLEHDPHPSPQSSVQNSKKMGSSSEGDTRFSHPAEVRRKKRSGYVVRSNKPHSWKSPSTASTSSLAQLHDKLAALPLYKYDRDPVSVCAHPELSIVTEVSETDDRQSLNTASTLKFKPYGVCTRDNNNFDGIRKSQSDGELKTRSKDRRLSPAIHEGHSTSCLLVATVGSADDSVINDTIERLSKSKDFNADKIVDLLVKEALHSNEIDSVNDSGINTDDKRNADANQESSDAIDNTPFADAVREYQKINVNKKKGRVVISKSSTTDESNTDAISETNFVNSRRRTTKPTEEHSRVDEVKTFDVEEVEEFFNQHFAQNAAGDVMISPTLAKKINESSSDSNDSFENYIVMNEINDNDNLNINDNDVIECLNSMVDKVCSDFDKCTEYLTQSQMMLRFSDKGNDSQQHKDKDGKDKTSKKASKKGIKLKYKINTKTEKKVRQKNASKKTTSTIEDAVEDIDELKDKSNLLNNEKSKDFDRFPKIISRADFDLNDAQKDNLSNDNHISPIPNEEAKRNSTPLQRRKRKLYSPKDETVERVRTPAILSDTEEDVTLSELKNTKKRPPKYTATSYKDIEKERKKQIRKPRNRRSKCTVETPSPRTLKLSRMFDKLKETVESNERIQLADRTSKRIEVYNFTSDSDDDFVMNKRTISKRNSATTVGSVESATTVRGKRPKKRINYNENKIGTGKREPKPKNVKPNKQSNKPTRMPLDRDLIDERMREAAPEELNTSLVIEQPQKEYSVPELVLKEPPKIEAIDEGNAKNEISKKRSKKKDLSSKTKLATGKLNTLEVLSVGNRTESPLPNLVVESVPLKDEGNDSVSAKMLLKFKRIHEGQESRANDTTTTLNMLSDLEKNNTRETHENVIDFENNLAHINEYFSGETDSDRSDISRKHGHLDQEKLCTAVVEDDNDIGMDISIATDGITGHGDEDEAPPSDKTHLQTRCLEIEDLDKTLKEYFEQLDKKINDIDDNSDNGNVINKSEIKNPIVRMTRLSSEDISKVSRKSIESTCLSSKEKSPVVSICRIPSLEINKWLPSQSSKSKQNYLNDFTKQKSFKETKLYTNDEQSKDLCKSLYDAHKWFPSRRESSTENSEKTEPNQNKVFIRELRLRSREISVVSSTDERKRKKTNRATDKDLKEHTNDARPDDVSEVTNARRSMISPIKLGDFKSDANQRDRSQVDDCVKRIKDIFSQGKIVKSKLRALNTVSKDDLAPDESVSDGRALSDCRKRKYEENENEVKRLRLDTVYVESSPSRSSVNEWFRRNEISSREETVNLSVLDTVQNVLEKLDTTLVDANNNTSRKLVNLFVEAQKELSKQKEERRKMYKETASDILNAVVRLVDDKFADLDRRSQEMETNFMERLKKQASEVIVNDCKQKRAMVQLLKEDFSSVVDHLNRNKI</sequence>
<feature type="compositionally biased region" description="Polar residues" evidence="2">
    <location>
        <begin position="624"/>
        <end position="633"/>
    </location>
</feature>
<feature type="compositionally biased region" description="Low complexity" evidence="2">
    <location>
        <begin position="453"/>
        <end position="462"/>
    </location>
</feature>
<reference evidence="4" key="1">
    <citation type="journal article" date="2008" name="Insect Biochem. Mol. Biol.">
        <title>The genome of a lepidopteran model insect, the silkworm Bombyx mori.</title>
        <authorList>
            <consortium name="International Silkworm Genome Consortium"/>
        </authorList>
    </citation>
    <scope>NUCLEOTIDE SEQUENCE [LARGE SCALE GENOMIC DNA]</scope>
    <source>
        <strain evidence="4">p50T</strain>
    </source>
</reference>
<feature type="coiled-coil region" evidence="1">
    <location>
        <begin position="1678"/>
        <end position="1727"/>
    </location>
</feature>
<feature type="compositionally biased region" description="Basic and acidic residues" evidence="2">
    <location>
        <begin position="796"/>
        <end position="816"/>
    </location>
</feature>
<feature type="region of interest" description="Disordered" evidence="2">
    <location>
        <begin position="527"/>
        <end position="547"/>
    </location>
</feature>
<feature type="region of interest" description="Disordered" evidence="2">
    <location>
        <begin position="973"/>
        <end position="993"/>
    </location>
</feature>
<evidence type="ECO:0000313" key="3">
    <source>
        <dbReference type="EnsemblMetazoa" id="XP_037874109.1"/>
    </source>
</evidence>